<organism evidence="2 3">
    <name type="scientific">Streptomyces indiaensis</name>
    <dbReference type="NCBI Taxonomy" id="284033"/>
    <lineage>
        <taxon>Bacteria</taxon>
        <taxon>Bacillati</taxon>
        <taxon>Actinomycetota</taxon>
        <taxon>Actinomycetes</taxon>
        <taxon>Kitasatosporales</taxon>
        <taxon>Streptomycetaceae</taxon>
        <taxon>Streptomyces</taxon>
    </lineage>
</organism>
<protein>
    <recommendedName>
        <fullName evidence="4">Polyketide cyclase / dehydrase and lipid transport</fullName>
    </recommendedName>
</protein>
<proteinExistence type="predicted"/>
<evidence type="ECO:0008006" key="4">
    <source>
        <dbReference type="Google" id="ProtNLM"/>
    </source>
</evidence>
<feature type="region of interest" description="Disordered" evidence="1">
    <location>
        <begin position="36"/>
        <end position="75"/>
    </location>
</feature>
<dbReference type="InterPro" id="IPR023393">
    <property type="entry name" value="START-like_dom_sf"/>
</dbReference>
<reference evidence="3" key="1">
    <citation type="journal article" date="2019" name="Int. J. Syst. Evol. Microbiol.">
        <title>The Global Catalogue of Microorganisms (GCM) 10K type strain sequencing project: providing services to taxonomists for standard genome sequencing and annotation.</title>
        <authorList>
            <consortium name="The Broad Institute Genomics Platform"/>
            <consortium name="The Broad Institute Genome Sequencing Center for Infectious Disease"/>
            <person name="Wu L."/>
            <person name="Ma J."/>
        </authorList>
    </citation>
    <scope>NUCLEOTIDE SEQUENCE [LARGE SCALE GENOMIC DNA]</scope>
    <source>
        <strain evidence="3">JCM 3053</strain>
    </source>
</reference>
<dbReference type="RefSeq" id="WP_234750170.1">
    <property type="nucleotide sequence ID" value="NZ_BAAART010000055.1"/>
</dbReference>
<comment type="caution">
    <text evidence="2">The sequence shown here is derived from an EMBL/GenBank/DDBJ whole genome shotgun (WGS) entry which is preliminary data.</text>
</comment>
<feature type="compositionally biased region" description="Polar residues" evidence="1">
    <location>
        <begin position="36"/>
        <end position="49"/>
    </location>
</feature>
<sequence>MPVTAEPILQVRASKVAADQREEEAIQALTQRLTAAYSTPRSAPFSSPCENARRGSTMPVRRGSPERMLGGESGASPLPPFSTQEQNMPSLHFHVNSSLSPSEVMGVLTNFSPSRVEQWPSIDAEHFQVHERGETWAEVTEGNDKSWEHARYEWDPSQNRVTVTTHDSTPFGSGGWNFQMTPTDDGTRVDVELERHPSSFKAKMLSPIIPFAGPVFRKSFKEPLKTV</sequence>
<dbReference type="Gene3D" id="3.30.530.20">
    <property type="match status" value="1"/>
</dbReference>
<name>A0ABP5QBJ3_9ACTN</name>
<gene>
    <name evidence="2" type="ORF">GCM10010104_26030</name>
</gene>
<dbReference type="SUPFAM" id="SSF55961">
    <property type="entry name" value="Bet v1-like"/>
    <property type="match status" value="1"/>
</dbReference>
<evidence type="ECO:0000256" key="1">
    <source>
        <dbReference type="SAM" id="MobiDB-lite"/>
    </source>
</evidence>
<dbReference type="EMBL" id="BAAART010000055">
    <property type="protein sequence ID" value="GAA2231059.1"/>
    <property type="molecule type" value="Genomic_DNA"/>
</dbReference>
<evidence type="ECO:0000313" key="3">
    <source>
        <dbReference type="Proteomes" id="UP001501474"/>
    </source>
</evidence>
<accession>A0ABP5QBJ3</accession>
<keyword evidence="3" id="KW-1185">Reference proteome</keyword>
<dbReference type="Proteomes" id="UP001501474">
    <property type="component" value="Unassembled WGS sequence"/>
</dbReference>
<evidence type="ECO:0000313" key="2">
    <source>
        <dbReference type="EMBL" id="GAA2231059.1"/>
    </source>
</evidence>